<dbReference type="Pfam" id="PF09339">
    <property type="entry name" value="HTH_IclR"/>
    <property type="match status" value="1"/>
</dbReference>
<gene>
    <name evidence="5" type="ORF">P0082_06040</name>
</gene>
<evidence type="ECO:0000259" key="4">
    <source>
        <dbReference type="PROSITE" id="PS51078"/>
    </source>
</evidence>
<dbReference type="Pfam" id="PF01614">
    <property type="entry name" value="IclR_C"/>
    <property type="match status" value="1"/>
</dbReference>
<dbReference type="InterPro" id="IPR029016">
    <property type="entry name" value="GAF-like_dom_sf"/>
</dbReference>
<dbReference type="InterPro" id="IPR005471">
    <property type="entry name" value="Tscrpt_reg_IclR_N"/>
</dbReference>
<dbReference type="PROSITE" id="PS51078">
    <property type="entry name" value="ICLR_ED"/>
    <property type="match status" value="1"/>
</dbReference>
<name>A0ABY8MDP5_9SPIO</name>
<dbReference type="InterPro" id="IPR036388">
    <property type="entry name" value="WH-like_DNA-bd_sf"/>
</dbReference>
<dbReference type="EMBL" id="CP123443">
    <property type="protein sequence ID" value="WGK68041.1"/>
    <property type="molecule type" value="Genomic_DNA"/>
</dbReference>
<dbReference type="RefSeq" id="WP_326926206.1">
    <property type="nucleotide sequence ID" value="NZ_CP123443.1"/>
</dbReference>
<dbReference type="InterPro" id="IPR036390">
    <property type="entry name" value="WH_DNA-bd_sf"/>
</dbReference>
<dbReference type="SUPFAM" id="SSF55781">
    <property type="entry name" value="GAF domain-like"/>
    <property type="match status" value="1"/>
</dbReference>
<evidence type="ECO:0000256" key="3">
    <source>
        <dbReference type="ARBA" id="ARBA00023163"/>
    </source>
</evidence>
<feature type="domain" description="IclR-ED" evidence="4">
    <location>
        <begin position="63"/>
        <end position="241"/>
    </location>
</feature>
<dbReference type="Gene3D" id="3.30.450.40">
    <property type="match status" value="1"/>
</dbReference>
<dbReference type="InterPro" id="IPR050707">
    <property type="entry name" value="HTH_MetabolicPath_Reg"/>
</dbReference>
<proteinExistence type="predicted"/>
<dbReference type="PANTHER" id="PTHR30136:SF35">
    <property type="entry name" value="HTH-TYPE TRANSCRIPTIONAL REGULATOR RV1719"/>
    <property type="match status" value="1"/>
</dbReference>
<dbReference type="InterPro" id="IPR014757">
    <property type="entry name" value="Tscrpt_reg_IclR_C"/>
</dbReference>
<evidence type="ECO:0000256" key="2">
    <source>
        <dbReference type="ARBA" id="ARBA00023125"/>
    </source>
</evidence>
<keyword evidence="2" id="KW-0238">DNA-binding</keyword>
<accession>A0ABY8MDP5</accession>
<dbReference type="Proteomes" id="UP001228690">
    <property type="component" value="Chromosome"/>
</dbReference>
<evidence type="ECO:0000313" key="6">
    <source>
        <dbReference type="Proteomes" id="UP001228690"/>
    </source>
</evidence>
<dbReference type="PANTHER" id="PTHR30136">
    <property type="entry name" value="HELIX-TURN-HELIX TRANSCRIPTIONAL REGULATOR, ICLR FAMILY"/>
    <property type="match status" value="1"/>
</dbReference>
<evidence type="ECO:0000313" key="5">
    <source>
        <dbReference type="EMBL" id="WGK68041.1"/>
    </source>
</evidence>
<protein>
    <submittedName>
        <fullName evidence="5">IclR family transcriptional regulator</fullName>
    </submittedName>
</protein>
<sequence>MNPREILLLDQVLEMEEAPTFTDLRNSSGLSKSTVHRCLNSLEESRLLYRREGRFYPGARLLRWLHLPAAKGNVWTNLLHPYLQQCSRQFGEVVHLVQRQGWKATYIDKVEGLGPIVLRSRIGAELDLYRTAAGLAILARLSNAELERYLESAEGHYTKAELAALRSFPLEAELEATRTRGYSLEIEQNEKNIQCCGVSLGDVHPDLALSVSTTTLLSPDSLHEIGQGLCRVAENISRELL</sequence>
<keyword evidence="3" id="KW-0804">Transcription</keyword>
<evidence type="ECO:0000256" key="1">
    <source>
        <dbReference type="ARBA" id="ARBA00023015"/>
    </source>
</evidence>
<dbReference type="SUPFAM" id="SSF46785">
    <property type="entry name" value="Winged helix' DNA-binding domain"/>
    <property type="match status" value="1"/>
</dbReference>
<keyword evidence="6" id="KW-1185">Reference proteome</keyword>
<dbReference type="Gene3D" id="1.10.10.10">
    <property type="entry name" value="Winged helix-like DNA-binding domain superfamily/Winged helix DNA-binding domain"/>
    <property type="match status" value="1"/>
</dbReference>
<organism evidence="5 6">
    <name type="scientific">Candidatus Haliotispira prima</name>
    <dbReference type="NCBI Taxonomy" id="3034016"/>
    <lineage>
        <taxon>Bacteria</taxon>
        <taxon>Pseudomonadati</taxon>
        <taxon>Spirochaetota</taxon>
        <taxon>Spirochaetia</taxon>
        <taxon>Spirochaetales</taxon>
        <taxon>Spirochaetaceae</taxon>
        <taxon>Candidatus Haliotispira</taxon>
    </lineage>
</organism>
<reference evidence="5 6" key="1">
    <citation type="submission" date="2023-04" db="EMBL/GenBank/DDBJ databases">
        <title>Spirochaete genome identified in red abalone sample constitutes a novel genus.</title>
        <authorList>
            <person name="Sharma S.P."/>
            <person name="Purcell C.M."/>
            <person name="Hyde J.R."/>
            <person name="Severin A.J."/>
        </authorList>
    </citation>
    <scope>NUCLEOTIDE SEQUENCE [LARGE SCALE GENOMIC DNA]</scope>
    <source>
        <strain evidence="5 6">SP-2023</strain>
    </source>
</reference>
<keyword evidence="1" id="KW-0805">Transcription regulation</keyword>